<comment type="caution">
    <text evidence="3">The sequence shown here is derived from an EMBL/GenBank/DDBJ whole genome shotgun (WGS) entry which is preliminary data.</text>
</comment>
<proteinExistence type="predicted"/>
<dbReference type="Pfam" id="PF23598">
    <property type="entry name" value="LRR_14"/>
    <property type="match status" value="1"/>
</dbReference>
<sequence>MLKHLKILDAGGCKNLEEISSAIGDVRLLEVLDLSLTKIKALPPSIGNLRMLEMLNIRGCHYLIELPSEIKECMELLVLEDNQGNILKSLELETGRSWACDDCIDYWQHILWKITGCLELDFISEYFDKYIKEMR</sequence>
<dbReference type="EMBL" id="JAXQNO010000019">
    <property type="protein sequence ID" value="KAK4775116.1"/>
    <property type="molecule type" value="Genomic_DNA"/>
</dbReference>
<feature type="domain" description="Disease resistance R13L4/SHOC-2-like LRR" evidence="2">
    <location>
        <begin position="3"/>
        <end position="82"/>
    </location>
</feature>
<keyword evidence="4" id="KW-1185">Reference proteome</keyword>
<gene>
    <name evidence="3" type="ORF">SAY86_010051</name>
</gene>
<evidence type="ECO:0000256" key="1">
    <source>
        <dbReference type="ARBA" id="ARBA00022737"/>
    </source>
</evidence>
<evidence type="ECO:0000259" key="2">
    <source>
        <dbReference type="Pfam" id="PF23598"/>
    </source>
</evidence>
<accession>A0AAN7L5M5</accession>
<name>A0AAN7L5M5_TRANT</name>
<dbReference type="Gene3D" id="3.80.10.10">
    <property type="entry name" value="Ribonuclease Inhibitor"/>
    <property type="match status" value="1"/>
</dbReference>
<dbReference type="PANTHER" id="PTHR47186:SF18">
    <property type="entry name" value="RX N-TERMINAL DOMAIN-CONTAINING PROTEIN"/>
    <property type="match status" value="1"/>
</dbReference>
<dbReference type="Proteomes" id="UP001346149">
    <property type="component" value="Unassembled WGS sequence"/>
</dbReference>
<dbReference type="InterPro" id="IPR032675">
    <property type="entry name" value="LRR_dom_sf"/>
</dbReference>
<keyword evidence="1" id="KW-0677">Repeat</keyword>
<dbReference type="SUPFAM" id="SSF52058">
    <property type="entry name" value="L domain-like"/>
    <property type="match status" value="1"/>
</dbReference>
<reference evidence="3 4" key="1">
    <citation type="journal article" date="2023" name="Hortic Res">
        <title>Pangenome of water caltrop reveals structural variations and asymmetric subgenome divergence after allopolyploidization.</title>
        <authorList>
            <person name="Zhang X."/>
            <person name="Chen Y."/>
            <person name="Wang L."/>
            <person name="Yuan Y."/>
            <person name="Fang M."/>
            <person name="Shi L."/>
            <person name="Lu R."/>
            <person name="Comes H.P."/>
            <person name="Ma Y."/>
            <person name="Chen Y."/>
            <person name="Huang G."/>
            <person name="Zhou Y."/>
            <person name="Zheng Z."/>
            <person name="Qiu Y."/>
        </authorList>
    </citation>
    <scope>NUCLEOTIDE SEQUENCE [LARGE SCALE GENOMIC DNA]</scope>
    <source>
        <strain evidence="3">F231</strain>
    </source>
</reference>
<protein>
    <recommendedName>
        <fullName evidence="2">Disease resistance R13L4/SHOC-2-like LRR domain-containing protein</fullName>
    </recommendedName>
</protein>
<dbReference type="PANTHER" id="PTHR47186">
    <property type="entry name" value="LEUCINE-RICH REPEAT-CONTAINING PROTEIN 57"/>
    <property type="match status" value="1"/>
</dbReference>
<organism evidence="3 4">
    <name type="scientific">Trapa natans</name>
    <name type="common">Water chestnut</name>
    <dbReference type="NCBI Taxonomy" id="22666"/>
    <lineage>
        <taxon>Eukaryota</taxon>
        <taxon>Viridiplantae</taxon>
        <taxon>Streptophyta</taxon>
        <taxon>Embryophyta</taxon>
        <taxon>Tracheophyta</taxon>
        <taxon>Spermatophyta</taxon>
        <taxon>Magnoliopsida</taxon>
        <taxon>eudicotyledons</taxon>
        <taxon>Gunneridae</taxon>
        <taxon>Pentapetalae</taxon>
        <taxon>rosids</taxon>
        <taxon>malvids</taxon>
        <taxon>Myrtales</taxon>
        <taxon>Lythraceae</taxon>
        <taxon>Trapa</taxon>
    </lineage>
</organism>
<evidence type="ECO:0000313" key="3">
    <source>
        <dbReference type="EMBL" id="KAK4775116.1"/>
    </source>
</evidence>
<dbReference type="AlphaFoldDB" id="A0AAN7L5M5"/>
<evidence type="ECO:0000313" key="4">
    <source>
        <dbReference type="Proteomes" id="UP001346149"/>
    </source>
</evidence>
<dbReference type="InterPro" id="IPR055414">
    <property type="entry name" value="LRR_R13L4/SHOC2-like"/>
</dbReference>